<dbReference type="Proteomes" id="UP000092403">
    <property type="component" value="Unassembled WGS sequence"/>
</dbReference>
<keyword evidence="10" id="KW-0406">Ion transport</keyword>
<keyword evidence="9 12" id="KW-1133">Transmembrane helix</keyword>
<reference evidence="16 17" key="1">
    <citation type="journal article" date="2016" name="ISME J.">
        <title>Chasing the elusive Euryarchaeota class WSA2: genomes reveal a uniquely fastidious methyl-reducing methanogen.</title>
        <authorList>
            <person name="Nobu M.K."/>
            <person name="Narihiro T."/>
            <person name="Kuroda K."/>
            <person name="Mei R."/>
            <person name="Liu W.T."/>
        </authorList>
    </citation>
    <scope>NUCLEOTIDE SEQUENCE [LARGE SCALE GENOMIC DNA]</scope>
    <source>
        <strain evidence="13">B03fssc0709_Meth_Bin005</strain>
        <strain evidence="14">B15fssc0709_Meth_Bin003</strain>
        <strain evidence="15">BMIXfssc0709_Meth_Bin006</strain>
    </source>
</reference>
<keyword evidence="8" id="KW-0630">Potassium</keyword>
<evidence type="ECO:0000256" key="9">
    <source>
        <dbReference type="ARBA" id="ARBA00022989"/>
    </source>
</evidence>
<dbReference type="PIRSF" id="PIRSF006247">
    <property type="entry name" value="TrkH"/>
    <property type="match status" value="1"/>
</dbReference>
<dbReference type="Proteomes" id="UP000091929">
    <property type="component" value="Unassembled WGS sequence"/>
</dbReference>
<keyword evidence="4" id="KW-1003">Cell membrane</keyword>
<evidence type="ECO:0000256" key="11">
    <source>
        <dbReference type="ARBA" id="ARBA00023136"/>
    </source>
</evidence>
<evidence type="ECO:0000313" key="16">
    <source>
        <dbReference type="Proteomes" id="UP000091929"/>
    </source>
</evidence>
<dbReference type="InterPro" id="IPR004772">
    <property type="entry name" value="TrkH"/>
</dbReference>
<dbReference type="PANTHER" id="PTHR32024:SF2">
    <property type="entry name" value="TRK SYSTEM POTASSIUM UPTAKE PROTEIN TRKG-RELATED"/>
    <property type="match status" value="1"/>
</dbReference>
<evidence type="ECO:0000313" key="15">
    <source>
        <dbReference type="EMBL" id="KYC50641.1"/>
    </source>
</evidence>
<evidence type="ECO:0000313" key="17">
    <source>
        <dbReference type="Proteomes" id="UP000092401"/>
    </source>
</evidence>
<evidence type="ECO:0000256" key="12">
    <source>
        <dbReference type="SAM" id="Phobius"/>
    </source>
</evidence>
<keyword evidence="3" id="KW-0813">Transport</keyword>
<feature type="transmembrane region" description="Helical" evidence="12">
    <location>
        <begin position="448"/>
        <end position="472"/>
    </location>
</feature>
<comment type="caution">
    <text evidence="14">The sequence shown here is derived from an EMBL/GenBank/DDBJ whole genome shotgun (WGS) entry which is preliminary data.</text>
</comment>
<keyword evidence="5" id="KW-0997">Cell inner membrane</keyword>
<sequence length="478" mass="52932">MRTRTVLKIIGRLLMMIGVSMIFPLIWAFYYGEKEFIIFIASVVITFFFGYFLSEIRTKDEGLRLIEGLGVVSLGWAAISAFGALPFFLSGTLGYLDAYFETMSGFTTTGATVIINIDILPKSIIFWRAMTQWIGGMGIIVLAVAILPALSIGGMQLFNAESPGPKLDKLKPQIRETAKILYGVYLIFTGAEILLLVLGGMGFFDASCHTFCTLATGGFSTKNASITHYNSPFIEGVITFFMFLAGANFMLHYAALRGKIEYFKNREFLFYVGILIISIIIMSADLRYSVFNSLSDAFRYSSFQVVSIMTTTGFTTSNFDAYPALSRMLLLILMFIGGCACSTGGGIKNIRILIILKYFYREIYQFVHPNAILSIKIGEDTIPEDVIKGVMGFFMGYISIFVISTLIVTAYGVDLITAFSSVAATLGNVGPGLGLVGPMYTYAPLPNFIKIVLTFCMWVGRLEIFTVMVLFVPDFWKE</sequence>
<feature type="transmembrane region" description="Helical" evidence="12">
    <location>
        <begin position="328"/>
        <end position="347"/>
    </location>
</feature>
<dbReference type="AlphaFoldDB" id="A0A150IT33"/>
<feature type="transmembrane region" description="Helical" evidence="12">
    <location>
        <begin position="65"/>
        <end position="89"/>
    </location>
</feature>
<evidence type="ECO:0000256" key="7">
    <source>
        <dbReference type="ARBA" id="ARBA00022692"/>
    </source>
</evidence>
<dbReference type="NCBIfam" id="TIGR00933">
    <property type="entry name" value="2a38"/>
    <property type="match status" value="1"/>
</dbReference>
<dbReference type="PATRIC" id="fig|1706438.3.peg.666"/>
<evidence type="ECO:0000256" key="3">
    <source>
        <dbReference type="ARBA" id="ARBA00022448"/>
    </source>
</evidence>
<feature type="transmembrane region" description="Helical" evidence="12">
    <location>
        <begin position="237"/>
        <end position="256"/>
    </location>
</feature>
<accession>A0A150INU1</accession>
<accession>A0A150IT33</accession>
<dbReference type="InterPro" id="IPR003445">
    <property type="entry name" value="Cat_transpt"/>
</dbReference>
<keyword evidence="6" id="KW-0633">Potassium transport</keyword>
<organism evidence="14 16">
    <name type="scientific">Candidatus Methanofastidiosum methylothiophilum</name>
    <dbReference type="NCBI Taxonomy" id="1705564"/>
    <lineage>
        <taxon>Archaea</taxon>
        <taxon>Methanobacteriati</taxon>
        <taxon>Methanobacteriota</taxon>
        <taxon>Stenosarchaea group</taxon>
        <taxon>Candidatus Methanofastidiosia</taxon>
        <taxon>Candidatus Methanofastidiosales</taxon>
        <taxon>Candidatus Methanofastidiosaceae</taxon>
        <taxon>Candidatus Methanofastidiosum</taxon>
    </lineage>
</organism>
<dbReference type="Pfam" id="PF02386">
    <property type="entry name" value="TrkH"/>
    <property type="match status" value="1"/>
</dbReference>
<comment type="subcellular location">
    <subcellularLocation>
        <location evidence="1">Cell inner membrane</location>
        <topology evidence="1">Multi-pass membrane protein</topology>
    </subcellularLocation>
</comment>
<proteinExistence type="inferred from homology"/>
<feature type="transmembrane region" description="Helical" evidence="12">
    <location>
        <begin position="268"/>
        <end position="290"/>
    </location>
</feature>
<gene>
    <name evidence="13" type="ORF">APG10_00036</name>
    <name evidence="14" type="ORF">APG11_00588</name>
    <name evidence="15" type="ORF">APG12_00665</name>
</gene>
<feature type="transmembrane region" description="Helical" evidence="12">
    <location>
        <begin position="133"/>
        <end position="159"/>
    </location>
</feature>
<dbReference type="PANTHER" id="PTHR32024">
    <property type="entry name" value="TRK SYSTEM POTASSIUM UPTAKE PROTEIN TRKG-RELATED"/>
    <property type="match status" value="1"/>
</dbReference>
<dbReference type="EMBL" id="LNGF01000010">
    <property type="protein sequence ID" value="KYC48120.1"/>
    <property type="molecule type" value="Genomic_DNA"/>
</dbReference>
<evidence type="ECO:0000256" key="8">
    <source>
        <dbReference type="ARBA" id="ARBA00022958"/>
    </source>
</evidence>
<evidence type="ECO:0000256" key="2">
    <source>
        <dbReference type="ARBA" id="ARBA00009137"/>
    </source>
</evidence>
<keyword evidence="11 12" id="KW-0472">Membrane</keyword>
<dbReference type="GO" id="GO:0015379">
    <property type="term" value="F:potassium:chloride symporter activity"/>
    <property type="evidence" value="ECO:0007669"/>
    <property type="project" value="InterPro"/>
</dbReference>
<evidence type="ECO:0000256" key="6">
    <source>
        <dbReference type="ARBA" id="ARBA00022538"/>
    </source>
</evidence>
<dbReference type="EMBL" id="LNJC01000010">
    <property type="protein sequence ID" value="KYC50641.1"/>
    <property type="molecule type" value="Genomic_DNA"/>
</dbReference>
<dbReference type="PATRIC" id="fig|1706437.3.peg.593"/>
<feature type="transmembrane region" description="Helical" evidence="12">
    <location>
        <begin position="12"/>
        <end position="30"/>
    </location>
</feature>
<protein>
    <submittedName>
        <fullName evidence="14">Potassium transporter</fullName>
    </submittedName>
</protein>
<evidence type="ECO:0000256" key="10">
    <source>
        <dbReference type="ARBA" id="ARBA00023065"/>
    </source>
</evidence>
<comment type="similarity">
    <text evidence="2">Belongs to the TrkH potassium transport family.</text>
</comment>
<dbReference type="PATRIC" id="fig|1706436.3.peg.36"/>
<evidence type="ECO:0000256" key="4">
    <source>
        <dbReference type="ARBA" id="ARBA00022475"/>
    </source>
</evidence>
<evidence type="ECO:0000256" key="1">
    <source>
        <dbReference type="ARBA" id="ARBA00004429"/>
    </source>
</evidence>
<dbReference type="GO" id="GO:0005886">
    <property type="term" value="C:plasma membrane"/>
    <property type="evidence" value="ECO:0007669"/>
    <property type="project" value="UniProtKB-SubCell"/>
</dbReference>
<feature type="transmembrane region" description="Helical" evidence="12">
    <location>
        <begin position="36"/>
        <end position="53"/>
    </location>
</feature>
<accession>A0A150J061</accession>
<feature type="transmembrane region" description="Helical" evidence="12">
    <location>
        <begin position="390"/>
        <end position="412"/>
    </location>
</feature>
<dbReference type="EMBL" id="LNGE01000001">
    <property type="protein sequence ID" value="KYC46334.1"/>
    <property type="molecule type" value="Genomic_DNA"/>
</dbReference>
<evidence type="ECO:0000313" key="14">
    <source>
        <dbReference type="EMBL" id="KYC48120.1"/>
    </source>
</evidence>
<dbReference type="Proteomes" id="UP000092401">
    <property type="component" value="Unassembled WGS sequence"/>
</dbReference>
<keyword evidence="7 12" id="KW-0812">Transmembrane</keyword>
<evidence type="ECO:0000256" key="5">
    <source>
        <dbReference type="ARBA" id="ARBA00022519"/>
    </source>
</evidence>
<evidence type="ECO:0000313" key="13">
    <source>
        <dbReference type="EMBL" id="KYC46334.1"/>
    </source>
</evidence>
<feature type="transmembrane region" description="Helical" evidence="12">
    <location>
        <begin position="418"/>
        <end position="436"/>
    </location>
</feature>
<name>A0A150IT33_9EURY</name>
<feature type="transmembrane region" description="Helical" evidence="12">
    <location>
        <begin position="180"/>
        <end position="204"/>
    </location>
</feature>